<evidence type="ECO:0000256" key="1">
    <source>
        <dbReference type="ARBA" id="ARBA00007031"/>
    </source>
</evidence>
<reference evidence="3" key="1">
    <citation type="journal article" date="2009" name="Environ. Microbiol.">
        <title>Contribution of mobile genetic elements to Desulfovibrio vulgaris genome plasticity.</title>
        <authorList>
            <person name="Walker C.B."/>
            <person name="Stolyar S."/>
            <person name="Chivian D."/>
            <person name="Pinel N."/>
            <person name="Gabster J.A."/>
            <person name="Dehal P.S."/>
            <person name="He Z."/>
            <person name="Yang Z.K."/>
            <person name="Yen H.C."/>
            <person name="Zhou J."/>
            <person name="Wall J.D."/>
            <person name="Hazen T.C."/>
            <person name="Arkin A.P."/>
            <person name="Stahl D.A."/>
        </authorList>
    </citation>
    <scope>NUCLEOTIDE SEQUENCE [LARGE SCALE GENOMIC DNA]</scope>
    <source>
        <strain evidence="3">DP4</strain>
    </source>
</reference>
<gene>
    <name evidence="2" type="ordered locus">Dvul_0874</name>
</gene>
<dbReference type="Gene3D" id="1.10.10.1550">
    <property type="entry name" value="ROS/MUCR transcriptional regulator protein"/>
    <property type="match status" value="1"/>
</dbReference>
<dbReference type="GO" id="GO:0003677">
    <property type="term" value="F:DNA binding"/>
    <property type="evidence" value="ECO:0007669"/>
    <property type="project" value="InterPro"/>
</dbReference>
<evidence type="ECO:0000313" key="2">
    <source>
        <dbReference type="EMBL" id="ABM27895.1"/>
    </source>
</evidence>
<organism evidence="2 3">
    <name type="scientific">Nitratidesulfovibrio vulgaris (strain DP4)</name>
    <name type="common">Desulfovibrio vulgaris</name>
    <dbReference type="NCBI Taxonomy" id="391774"/>
    <lineage>
        <taxon>Bacteria</taxon>
        <taxon>Pseudomonadati</taxon>
        <taxon>Thermodesulfobacteriota</taxon>
        <taxon>Desulfovibrionia</taxon>
        <taxon>Desulfovibrionales</taxon>
        <taxon>Desulfovibrionaceae</taxon>
        <taxon>Nitratidesulfovibrio</taxon>
    </lineage>
</organism>
<dbReference type="KEGG" id="dvl:Dvul_0874"/>
<dbReference type="AlphaFoldDB" id="A0A0H3A614"/>
<accession>A0A0H3A614</accession>
<dbReference type="HOGENOM" id="CLU_106247_3_0_7"/>
<dbReference type="InterPro" id="IPR008807">
    <property type="entry name" value="ROS_MUCR"/>
</dbReference>
<dbReference type="RefSeq" id="WP_011791893.1">
    <property type="nucleotide sequence ID" value="NC_008751.1"/>
</dbReference>
<protein>
    <submittedName>
        <fullName evidence="2">Transcriptional regulator, MucR family</fullName>
    </submittedName>
</protein>
<proteinExistence type="inferred from homology"/>
<dbReference type="GO" id="GO:0008270">
    <property type="term" value="F:zinc ion binding"/>
    <property type="evidence" value="ECO:0007669"/>
    <property type="project" value="InterPro"/>
</dbReference>
<dbReference type="EMBL" id="CP000527">
    <property type="protein sequence ID" value="ABM27895.1"/>
    <property type="molecule type" value="Genomic_DNA"/>
</dbReference>
<dbReference type="GO" id="GO:0006355">
    <property type="term" value="P:regulation of DNA-templated transcription"/>
    <property type="evidence" value="ECO:0007669"/>
    <property type="project" value="InterPro"/>
</dbReference>
<dbReference type="Proteomes" id="UP000009173">
    <property type="component" value="Chromosome"/>
</dbReference>
<sequence length="135" mass="15254">MDEALKQALEIVRAQARVRAMTADEMASMVKALAASIQGLMDGGPPEEHCEEEDEDGVVLEATKSIRERSVLCLECGKSFRILTTRHLASHGLTPDEYRAKWGIKKGGSLICKALQRERRKKMKSMQLWERRRKA</sequence>
<dbReference type="Pfam" id="PF05443">
    <property type="entry name" value="ROS_MUCR"/>
    <property type="match status" value="1"/>
</dbReference>
<dbReference type="InterPro" id="IPR041920">
    <property type="entry name" value="ROS/MUCR_sf"/>
</dbReference>
<name>A0A0H3A614_NITV4</name>
<comment type="similarity">
    <text evidence="1">Belongs to the ros/MucR family.</text>
</comment>
<evidence type="ECO:0000313" key="3">
    <source>
        <dbReference type="Proteomes" id="UP000009173"/>
    </source>
</evidence>